<evidence type="ECO:0000313" key="2">
    <source>
        <dbReference type="Proteomes" id="UP000823674"/>
    </source>
</evidence>
<keyword evidence="2" id="KW-1185">Reference proteome</keyword>
<protein>
    <submittedName>
        <fullName evidence="1">Uncharacterized protein</fullName>
    </submittedName>
</protein>
<dbReference type="Proteomes" id="UP000823674">
    <property type="component" value="Chromosome A05"/>
</dbReference>
<dbReference type="EMBL" id="JADBGQ010000005">
    <property type="protein sequence ID" value="KAG5398498.1"/>
    <property type="molecule type" value="Genomic_DNA"/>
</dbReference>
<name>A0ABQ7MIC6_BRACM</name>
<feature type="non-terminal residue" evidence="1">
    <location>
        <position position="71"/>
    </location>
</feature>
<reference evidence="1 2" key="1">
    <citation type="submission" date="2021-03" db="EMBL/GenBank/DDBJ databases">
        <authorList>
            <person name="King G.J."/>
            <person name="Bancroft I."/>
            <person name="Baten A."/>
            <person name="Bloomfield J."/>
            <person name="Borpatragohain P."/>
            <person name="He Z."/>
            <person name="Irish N."/>
            <person name="Irwin J."/>
            <person name="Liu K."/>
            <person name="Mauleon R.P."/>
            <person name="Moore J."/>
            <person name="Morris R."/>
            <person name="Ostergaard L."/>
            <person name="Wang B."/>
            <person name="Wells R."/>
        </authorList>
    </citation>
    <scope>NUCLEOTIDE SEQUENCE [LARGE SCALE GENOMIC DNA]</scope>
    <source>
        <strain evidence="1">R-o-18</strain>
        <tissue evidence="1">Leaf</tissue>
    </source>
</reference>
<comment type="caution">
    <text evidence="1">The sequence shown here is derived from an EMBL/GenBank/DDBJ whole genome shotgun (WGS) entry which is preliminary data.</text>
</comment>
<proteinExistence type="predicted"/>
<sequence>MKNVSVSKWSPSNRVLLETSVGILQEEDEAAEAEVLERWPEKDNFKECQCHKRGPMAHRVKSGKRKKLNQK</sequence>
<gene>
    <name evidence="1" type="primary">A05p042790.1_BraROA</name>
    <name evidence="1" type="ORF">IGI04_020312</name>
</gene>
<organism evidence="1 2">
    <name type="scientific">Brassica rapa subsp. trilocularis</name>
    <dbReference type="NCBI Taxonomy" id="1813537"/>
    <lineage>
        <taxon>Eukaryota</taxon>
        <taxon>Viridiplantae</taxon>
        <taxon>Streptophyta</taxon>
        <taxon>Embryophyta</taxon>
        <taxon>Tracheophyta</taxon>
        <taxon>Spermatophyta</taxon>
        <taxon>Magnoliopsida</taxon>
        <taxon>eudicotyledons</taxon>
        <taxon>Gunneridae</taxon>
        <taxon>Pentapetalae</taxon>
        <taxon>rosids</taxon>
        <taxon>malvids</taxon>
        <taxon>Brassicales</taxon>
        <taxon>Brassicaceae</taxon>
        <taxon>Brassiceae</taxon>
        <taxon>Brassica</taxon>
    </lineage>
</organism>
<evidence type="ECO:0000313" key="1">
    <source>
        <dbReference type="EMBL" id="KAG5398498.1"/>
    </source>
</evidence>
<accession>A0ABQ7MIC6</accession>